<feature type="transmembrane region" description="Helical" evidence="9">
    <location>
        <begin position="31"/>
        <end position="50"/>
    </location>
</feature>
<dbReference type="Proteomes" id="UP000535543">
    <property type="component" value="Unassembled WGS sequence"/>
</dbReference>
<feature type="transmembrane region" description="Helical" evidence="9">
    <location>
        <begin position="163"/>
        <end position="184"/>
    </location>
</feature>
<dbReference type="Pfam" id="PF07730">
    <property type="entry name" value="HisKA_3"/>
    <property type="match status" value="1"/>
</dbReference>
<dbReference type="InterPro" id="IPR036890">
    <property type="entry name" value="HATPase_C_sf"/>
</dbReference>
<evidence type="ECO:0000256" key="9">
    <source>
        <dbReference type="SAM" id="Phobius"/>
    </source>
</evidence>
<evidence type="ECO:0000259" key="10">
    <source>
        <dbReference type="Pfam" id="PF02518"/>
    </source>
</evidence>
<keyword evidence="9" id="KW-0472">Membrane</keyword>
<dbReference type="EC" id="2.7.13.3" evidence="2"/>
<dbReference type="GO" id="GO:0000155">
    <property type="term" value="F:phosphorelay sensor kinase activity"/>
    <property type="evidence" value="ECO:0007669"/>
    <property type="project" value="InterPro"/>
</dbReference>
<dbReference type="GO" id="GO:0046983">
    <property type="term" value="F:protein dimerization activity"/>
    <property type="evidence" value="ECO:0007669"/>
    <property type="project" value="InterPro"/>
</dbReference>
<dbReference type="AlphaFoldDB" id="A0A848KQP4"/>
<keyword evidence="5" id="KW-0547">Nucleotide-binding</keyword>
<feature type="domain" description="Signal transduction histidine kinase subgroup 3 dimerisation and phosphoacceptor" evidence="11">
    <location>
        <begin position="386"/>
        <end position="449"/>
    </location>
</feature>
<feature type="transmembrane region" description="Helical" evidence="9">
    <location>
        <begin position="116"/>
        <end position="135"/>
    </location>
</feature>
<evidence type="ECO:0000259" key="11">
    <source>
        <dbReference type="Pfam" id="PF07730"/>
    </source>
</evidence>
<sequence length="581" mass="62289">MAVASVTGALTAAILLLVDYRSFVSVNSPGVLVTFIAVGWAFVAAGVAAWRTRPHDHTGRLTVIAGLLWLVWAFNFSSNSIAFTVGGVLVVTYSVAIIQVLLGYPLGRLRTRWERWFVAGCYVYSIGSAMTELAFGDPGPVGFEHEHPVNLLLIRDDPGLLKSLQMVFAPIDLAIAFVVLAVLITRWRNGTPAYRAAFAPLWLATLVGTAMSATVFLVKQRSQDSTMEWVTSVNFAAIALVPLAIVVGLWRYRGARAASQVMVEVGAAPLGEGFTTALRRALRDPSLVLWSWSPELAEFVDADGVVHELPGDGEDRAATVLENDSEPVGALVYDQSLRDQPQLIAAVRSATVVTLDNQRLQTELEAQLEEVRRSRGRIVSSGDEQRRRLERDLHDGAQQRLVAAAILLRRAQRSMNEQQLRDLLSQGAAELDLAVTELRELARGVYPPVLKERGLGAALDSLAERTPLPLEIRDELTVRPGEAVELAAYYIAAEAVANATKHSSASLVEISLRMVDGALRVTVSDDGCGGAGFTPGGGLSGLQDRAAALAGTLTLDSPVAGGTVLTVDLPTVDLPTVGIHA</sequence>
<gene>
    <name evidence="12" type="ORF">FGL95_26500</name>
</gene>
<accession>A0A848KQP4</accession>
<keyword evidence="9" id="KW-0812">Transmembrane</keyword>
<evidence type="ECO:0000256" key="3">
    <source>
        <dbReference type="ARBA" id="ARBA00022553"/>
    </source>
</evidence>
<evidence type="ECO:0000256" key="8">
    <source>
        <dbReference type="ARBA" id="ARBA00023012"/>
    </source>
</evidence>
<keyword evidence="7" id="KW-0067">ATP-binding</keyword>
<keyword evidence="8" id="KW-0902">Two-component regulatory system</keyword>
<comment type="caution">
    <text evidence="12">The sequence shown here is derived from an EMBL/GenBank/DDBJ whole genome shotgun (WGS) entry which is preliminary data.</text>
</comment>
<dbReference type="Pfam" id="PF02518">
    <property type="entry name" value="HATPase_c"/>
    <property type="match status" value="1"/>
</dbReference>
<keyword evidence="3" id="KW-0597">Phosphoprotein</keyword>
<name>A0A848KQP4_9NOCA</name>
<dbReference type="InterPro" id="IPR011712">
    <property type="entry name" value="Sig_transdc_His_kin_sub3_dim/P"/>
</dbReference>
<evidence type="ECO:0000256" key="5">
    <source>
        <dbReference type="ARBA" id="ARBA00022741"/>
    </source>
</evidence>
<evidence type="ECO:0000256" key="2">
    <source>
        <dbReference type="ARBA" id="ARBA00012438"/>
    </source>
</evidence>
<evidence type="ECO:0000256" key="7">
    <source>
        <dbReference type="ARBA" id="ARBA00022840"/>
    </source>
</evidence>
<evidence type="ECO:0000256" key="4">
    <source>
        <dbReference type="ARBA" id="ARBA00022679"/>
    </source>
</evidence>
<dbReference type="PANTHER" id="PTHR24421:SF10">
    <property type="entry name" value="NITRATE_NITRITE SENSOR PROTEIN NARQ"/>
    <property type="match status" value="1"/>
</dbReference>
<dbReference type="SUPFAM" id="SSF55874">
    <property type="entry name" value="ATPase domain of HSP90 chaperone/DNA topoisomerase II/histidine kinase"/>
    <property type="match status" value="1"/>
</dbReference>
<keyword evidence="13" id="KW-1185">Reference proteome</keyword>
<dbReference type="GO" id="GO:0016020">
    <property type="term" value="C:membrane"/>
    <property type="evidence" value="ECO:0007669"/>
    <property type="project" value="InterPro"/>
</dbReference>
<evidence type="ECO:0000256" key="1">
    <source>
        <dbReference type="ARBA" id="ARBA00000085"/>
    </source>
</evidence>
<feature type="transmembrane region" description="Helical" evidence="9">
    <location>
        <begin position="229"/>
        <end position="250"/>
    </location>
</feature>
<dbReference type="Gene3D" id="3.30.565.10">
    <property type="entry name" value="Histidine kinase-like ATPase, C-terminal domain"/>
    <property type="match status" value="1"/>
</dbReference>
<evidence type="ECO:0000256" key="6">
    <source>
        <dbReference type="ARBA" id="ARBA00022777"/>
    </source>
</evidence>
<dbReference type="GO" id="GO:0005524">
    <property type="term" value="F:ATP binding"/>
    <property type="evidence" value="ECO:0007669"/>
    <property type="project" value="UniProtKB-KW"/>
</dbReference>
<keyword evidence="6 12" id="KW-0418">Kinase</keyword>
<feature type="transmembrane region" description="Helical" evidence="9">
    <location>
        <begin position="196"/>
        <end position="217"/>
    </location>
</feature>
<feature type="transmembrane region" description="Helical" evidence="9">
    <location>
        <begin position="81"/>
        <end position="104"/>
    </location>
</feature>
<evidence type="ECO:0000313" key="12">
    <source>
        <dbReference type="EMBL" id="NMN98590.1"/>
    </source>
</evidence>
<dbReference type="InterPro" id="IPR003594">
    <property type="entry name" value="HATPase_dom"/>
</dbReference>
<dbReference type="PANTHER" id="PTHR24421">
    <property type="entry name" value="NITRATE/NITRITE SENSOR PROTEIN NARX-RELATED"/>
    <property type="match status" value="1"/>
</dbReference>
<protein>
    <recommendedName>
        <fullName evidence="2">histidine kinase</fullName>
        <ecNumber evidence="2">2.7.13.3</ecNumber>
    </recommendedName>
</protein>
<evidence type="ECO:0000313" key="13">
    <source>
        <dbReference type="Proteomes" id="UP000535543"/>
    </source>
</evidence>
<dbReference type="InterPro" id="IPR050482">
    <property type="entry name" value="Sensor_HK_TwoCompSys"/>
</dbReference>
<reference evidence="12 13" key="2">
    <citation type="submission" date="2020-06" db="EMBL/GenBank/DDBJ databases">
        <title>Antribacter stalactiti gen. nov., sp. nov., a new member of the family Nacardiaceae isolated from a cave.</title>
        <authorList>
            <person name="Kim I.S."/>
        </authorList>
    </citation>
    <scope>NUCLEOTIDE SEQUENCE [LARGE SCALE GENOMIC DNA]</scope>
    <source>
        <strain evidence="12 13">YC2-7</strain>
    </source>
</reference>
<feature type="domain" description="Histidine kinase/HSP90-like ATPase" evidence="10">
    <location>
        <begin position="485"/>
        <end position="571"/>
    </location>
</feature>
<reference evidence="12 13" key="1">
    <citation type="submission" date="2019-05" db="EMBL/GenBank/DDBJ databases">
        <authorList>
            <person name="Lee S.D."/>
        </authorList>
    </citation>
    <scope>NUCLEOTIDE SEQUENCE [LARGE SCALE GENOMIC DNA]</scope>
    <source>
        <strain evidence="12 13">YC2-7</strain>
    </source>
</reference>
<keyword evidence="4" id="KW-0808">Transferase</keyword>
<comment type="catalytic activity">
    <reaction evidence="1">
        <text>ATP + protein L-histidine = ADP + protein N-phospho-L-histidine.</text>
        <dbReference type="EC" id="2.7.13.3"/>
    </reaction>
</comment>
<proteinExistence type="predicted"/>
<dbReference type="EMBL" id="VCQU01000011">
    <property type="protein sequence ID" value="NMN98590.1"/>
    <property type="molecule type" value="Genomic_DNA"/>
</dbReference>
<keyword evidence="9" id="KW-1133">Transmembrane helix</keyword>
<dbReference type="CDD" id="cd16917">
    <property type="entry name" value="HATPase_UhpB-NarQ-NarX-like"/>
    <property type="match status" value="1"/>
</dbReference>
<organism evidence="12 13">
    <name type="scientific">Antrihabitans stalactiti</name>
    <dbReference type="NCBI Taxonomy" id="2584121"/>
    <lineage>
        <taxon>Bacteria</taxon>
        <taxon>Bacillati</taxon>
        <taxon>Actinomycetota</taxon>
        <taxon>Actinomycetes</taxon>
        <taxon>Mycobacteriales</taxon>
        <taxon>Nocardiaceae</taxon>
        <taxon>Antrihabitans</taxon>
    </lineage>
</organism>
<feature type="transmembrane region" description="Helical" evidence="9">
    <location>
        <begin position="57"/>
        <end position="75"/>
    </location>
</feature>